<dbReference type="InterPro" id="IPR016912">
    <property type="entry name" value="Phage_P2_GpU"/>
</dbReference>
<dbReference type="PIRSF" id="PIRSF029208">
    <property type="entry name" value="Phage_tail_GPU"/>
    <property type="match status" value="1"/>
</dbReference>
<organism evidence="1">
    <name type="scientific">Serratia marcescens</name>
    <dbReference type="NCBI Taxonomy" id="615"/>
    <lineage>
        <taxon>Bacteria</taxon>
        <taxon>Pseudomonadati</taxon>
        <taxon>Pseudomonadota</taxon>
        <taxon>Gammaproteobacteria</taxon>
        <taxon>Enterobacterales</taxon>
        <taxon>Yersiniaceae</taxon>
        <taxon>Serratia</taxon>
    </lineage>
</organism>
<sequence>MMLILGLFVFQLQTVPYQTLARSVDYRWPSNSRVGQRPALQFLGVNEEKITLSGVLLPEITGGKISMQLLDAMAAEGKAWPLLEGTGTIYGMFVVNSVSETRTEFFSTGSARRIEFTLTLTRVDESFTAMYGDLQAQAEGMLGQVSELAAKAGNMAGGLFQ</sequence>
<proteinExistence type="predicted"/>
<dbReference type="AlphaFoldDB" id="A0A7S6YMR8"/>
<accession>A0A7S6YMR8</accession>
<name>A0A7S6YMR8_SERMA</name>
<evidence type="ECO:0000313" key="1">
    <source>
        <dbReference type="EMBL" id="QOW96903.1"/>
    </source>
</evidence>
<reference evidence="1" key="1">
    <citation type="submission" date="2020-09" db="EMBL/GenBank/DDBJ databases">
        <authorList>
            <person name="Eze J.U."/>
            <person name="Rahube T.O."/>
        </authorList>
    </citation>
    <scope>NUCLEOTIDE SEQUENCE</scope>
    <source>
        <strain evidence="1">DM6</strain>
    </source>
</reference>
<dbReference type="Pfam" id="PF06995">
    <property type="entry name" value="Phage_P2_GpU"/>
    <property type="match status" value="1"/>
</dbReference>
<dbReference type="EMBL" id="MW048531">
    <property type="protein sequence ID" value="QOW96903.1"/>
    <property type="molecule type" value="Genomic_DNA"/>
</dbReference>
<protein>
    <submittedName>
        <fullName evidence="1">Orf23</fullName>
    </submittedName>
</protein>
<dbReference type="InterPro" id="IPR009734">
    <property type="entry name" value="Myoviridae_GpU"/>
</dbReference>
<dbReference type="RefSeq" id="WP_033652271.1">
    <property type="nucleotide sequence ID" value="NZ_CP091120.1"/>
</dbReference>